<organism evidence="1">
    <name type="scientific">Catovirus CTV1</name>
    <dbReference type="NCBI Taxonomy" id="1977631"/>
    <lineage>
        <taxon>Viruses</taxon>
        <taxon>Varidnaviria</taxon>
        <taxon>Bamfordvirae</taxon>
        <taxon>Nucleocytoviricota</taxon>
        <taxon>Megaviricetes</taxon>
        <taxon>Imitervirales</taxon>
        <taxon>Mimiviridae</taxon>
        <taxon>Klosneuvirinae</taxon>
        <taxon>Catovirus</taxon>
    </lineage>
</organism>
<gene>
    <name evidence="1" type="ORF">Catovirus_2_43</name>
</gene>
<proteinExistence type="predicted"/>
<name>A0A1V0SBP4_9VIRU</name>
<reference evidence="1" key="1">
    <citation type="journal article" date="2017" name="Science">
        <title>Giant viruses with an expanded complement of translation system components.</title>
        <authorList>
            <person name="Schulz F."/>
            <person name="Yutin N."/>
            <person name="Ivanova N.N."/>
            <person name="Ortega D.R."/>
            <person name="Lee T.K."/>
            <person name="Vierheilig J."/>
            <person name="Daims H."/>
            <person name="Horn M."/>
            <person name="Wagner M."/>
            <person name="Jensen G.J."/>
            <person name="Kyrpides N.C."/>
            <person name="Koonin E.V."/>
            <person name="Woyke T."/>
        </authorList>
    </citation>
    <scope>NUCLEOTIDE SEQUENCE</scope>
    <source>
        <strain evidence="1">CTV1</strain>
    </source>
</reference>
<protein>
    <submittedName>
        <fullName evidence="1">Uncharacterized protein</fullName>
    </submittedName>
</protein>
<accession>A0A1V0SBP4</accession>
<sequence>MTTMLYSQAPNQEKFIACIFGGTRWTCNLNHMSLSQANEWCRKHKVNNNYTTLIPFNCDYSPKFFTKLYVDHKLKKHSKTEFL</sequence>
<dbReference type="EMBL" id="KY684084">
    <property type="protein sequence ID" value="ARF09094.1"/>
    <property type="molecule type" value="Genomic_DNA"/>
</dbReference>
<evidence type="ECO:0000313" key="1">
    <source>
        <dbReference type="EMBL" id="ARF09094.1"/>
    </source>
</evidence>